<accession>A0A1H9MS04</accession>
<dbReference type="EMBL" id="FOGJ01000003">
    <property type="protein sequence ID" value="SER26496.1"/>
    <property type="molecule type" value="Genomic_DNA"/>
</dbReference>
<gene>
    <name evidence="1" type="ORF">SAMN04487884_103219</name>
</gene>
<protein>
    <submittedName>
        <fullName evidence="1">TIGR04076 family protein</fullName>
    </submittedName>
</protein>
<dbReference type="NCBIfam" id="TIGR04076">
    <property type="entry name" value="TIGR04076 family protein"/>
    <property type="match status" value="1"/>
</dbReference>
<organism evidence="1 2">
    <name type="scientific">Butyrivibrio fibrisolvens</name>
    <dbReference type="NCBI Taxonomy" id="831"/>
    <lineage>
        <taxon>Bacteria</taxon>
        <taxon>Bacillati</taxon>
        <taxon>Bacillota</taxon>
        <taxon>Clostridia</taxon>
        <taxon>Lachnospirales</taxon>
        <taxon>Lachnospiraceae</taxon>
        <taxon>Butyrivibrio</taxon>
    </lineage>
</organism>
<name>A0A1H9MS04_BUTFI</name>
<reference evidence="1 2" key="1">
    <citation type="submission" date="2016-10" db="EMBL/GenBank/DDBJ databases">
        <authorList>
            <person name="de Groot N.N."/>
        </authorList>
    </citation>
    <scope>NUCLEOTIDE SEQUENCE [LARGE SCALE GENOMIC DNA]</scope>
    <source>
        <strain evidence="1 2">AR40</strain>
    </source>
</reference>
<proteinExistence type="predicted"/>
<dbReference type="InterPro" id="IPR023811">
    <property type="entry name" value="CHP04076"/>
</dbReference>
<dbReference type="RefSeq" id="WP_022758760.1">
    <property type="nucleotide sequence ID" value="NZ_FOGJ01000003.1"/>
</dbReference>
<dbReference type="AlphaFoldDB" id="A0A1H9MS04"/>
<evidence type="ECO:0000313" key="2">
    <source>
        <dbReference type="Proteomes" id="UP000182584"/>
    </source>
</evidence>
<sequence length="84" mass="9432">MGYTDNKVKVTVVESHCPKYKVGDVIRFIGSDLDKDNSDNVCMVAMQAIYPFIYAFRRGGNLKNGPYQCIDCGETVVFNIEIES</sequence>
<dbReference type="Proteomes" id="UP000182584">
    <property type="component" value="Unassembled WGS sequence"/>
</dbReference>
<evidence type="ECO:0000313" key="1">
    <source>
        <dbReference type="EMBL" id="SER26496.1"/>
    </source>
</evidence>